<evidence type="ECO:0000313" key="2">
    <source>
        <dbReference type="EMBL" id="ASK78595.1"/>
    </source>
</evidence>
<feature type="chain" id="PRO_5012194609" description="Lipoprotein" evidence="1">
    <location>
        <begin position="24"/>
        <end position="120"/>
    </location>
</feature>
<dbReference type="Pfam" id="PF16549">
    <property type="entry name" value="T2SSS_2"/>
    <property type="match status" value="1"/>
</dbReference>
<proteinExistence type="predicted"/>
<dbReference type="RefSeq" id="WP_089073503.1">
    <property type="nucleotide sequence ID" value="NZ_CBCSAM010000001.1"/>
</dbReference>
<accession>A0A220VE00</accession>
<name>A0A220VE00_9GAMM</name>
<keyword evidence="1" id="KW-0732">Signal</keyword>
<dbReference type="KEGG" id="pmai:CF386_06040"/>
<sequence length="120" mass="13634">MKKIFVFLFLVFMIGGCSTTNQNELNTLALYRSASLNNSKSVSYNSLKFINAKSSKNLITLNFLYSGGNPNYAKKFTEQYSKSFCQNLKLKEIIQKGIQYRIQVLTMNGQKISVKFISSC</sequence>
<dbReference type="EMBL" id="CP022355">
    <property type="protein sequence ID" value="ASK78595.1"/>
    <property type="molecule type" value="Genomic_DNA"/>
</dbReference>
<dbReference type="Gene3D" id="3.30.300.250">
    <property type="match status" value="1"/>
</dbReference>
<protein>
    <recommendedName>
        <fullName evidence="4">Lipoprotein</fullName>
    </recommendedName>
</protein>
<dbReference type="PROSITE" id="PS51257">
    <property type="entry name" value="PROKAR_LIPOPROTEIN"/>
    <property type="match status" value="1"/>
</dbReference>
<evidence type="ECO:0000256" key="1">
    <source>
        <dbReference type="SAM" id="SignalP"/>
    </source>
</evidence>
<organism evidence="2 3">
    <name type="scientific">Paraphotobacterium marinum</name>
    <dbReference type="NCBI Taxonomy" id="1755811"/>
    <lineage>
        <taxon>Bacteria</taxon>
        <taxon>Pseudomonadati</taxon>
        <taxon>Pseudomonadota</taxon>
        <taxon>Gammaproteobacteria</taxon>
        <taxon>Vibrionales</taxon>
        <taxon>Vibrionaceae</taxon>
        <taxon>Paraphotobacterium</taxon>
    </lineage>
</organism>
<evidence type="ECO:0008006" key="4">
    <source>
        <dbReference type="Google" id="ProtNLM"/>
    </source>
</evidence>
<dbReference type="InterPro" id="IPR016502">
    <property type="entry name" value="T2SSS_2"/>
</dbReference>
<reference evidence="2 3" key="1">
    <citation type="journal article" date="2016" name="Int. J. Syst. Evol. Microbiol.">
        <title>Paraphotobacterium marinum gen. nov., sp. nov., a member of the family Vibrionaceae, isolated from surface seawater.</title>
        <authorList>
            <person name="Huang Z."/>
            <person name="Dong C."/>
            <person name="Shao Z."/>
        </authorList>
    </citation>
    <scope>NUCLEOTIDE SEQUENCE [LARGE SCALE GENOMIC DNA]</scope>
    <source>
        <strain evidence="2 3">NSCS20N07D</strain>
    </source>
</reference>
<feature type="signal peptide" evidence="1">
    <location>
        <begin position="1"/>
        <end position="23"/>
    </location>
</feature>
<evidence type="ECO:0000313" key="3">
    <source>
        <dbReference type="Proteomes" id="UP000242175"/>
    </source>
</evidence>
<dbReference type="Proteomes" id="UP000242175">
    <property type="component" value="Chromosome large"/>
</dbReference>
<keyword evidence="3" id="KW-1185">Reference proteome</keyword>
<dbReference type="AlphaFoldDB" id="A0A220VE00"/>
<gene>
    <name evidence="2" type="ORF">CF386_06040</name>
</gene>